<sequence length="1103" mass="126623">MDTISPSSSSSSTHPWKYHVFLSFRGEDTRNNFTDHLYAALDQKGIYTFKDDVKLERGNRISELFRAIEDSLFTIVVLSKNYASSTWCLDELVKIMECEKKMRRIVLPIFYDVEPSVVRKQTGTYLEAFVEHEKRFNKNLKKVDEWRAALTDVTNLSGWSLGDRLEVEFIQEITKVISLKLSSLFPKDINGLVGINSRLDKLMSLLAMGSNEVRIIGIWGMGGIGKTTLARVVYDKVFNEFEGGCFIIDVGGESIKFGLPSLQQKLIREILMDDSVNIRDSIVGVRMIKNRLCHKRVLLVLDNVNQFNQLEKLAGDSKWFGLGSRVIITTRDEHLLTRHKVHGIYEAQELNDYEALRLFSLKAFNKYHPPEDYLDLSTSFVDYAKGLPLAIDVLGSFLYNRSKEEWEDTLDMMKEHPKKEIIKTLEIGFGGLEHTEQEIFLHIACFFNMKEKDYIVEVLDSLRLYPKIGLQVLIERSLLKQSGKVYQMHDLLQQMGQGIVRRDYPQEPGKWSKLWLYKDIHNVLMKNKEMEAIRGLVLELDGLHKLEKAHLNLEALSRMPNLQLLIIRGVHVLHVCKHLSNNLRLLDWRGYPSRSLPLDFELDELGGLNLLDSKIERLWKDTKDLDKLKFIKLNNSLNLIATPDFTGVPNLEKLVFNGCISLHEVHPSLMVLKRLTLLDLENCKSLGSLPNKFEMESLEVLILSGCSKIERIPEFMGNMKRLSKLHLNGTAITELPFSVEYLTNLISLNLRDCKNLVCLPSFICSFKSLKNIDLAGCLKLDSLPEDFGNVESLEVLNEIRRRSTKFNPLNILIPGGEISKWFVHQSAGNIVKAQVTHPNKNVNIQVPSRSSNKWIGIAVCVLCSSPDIFPFSMRRWLECDIVINELRENLPHIGVYPESAEIKSSHLWMSFLPYQWLTVINKALYNQIDENVFIKMEVRFGWMFGLGPVFKKCGFRIVYEQDIEFIRENISAQFNNSTCITPYEGLDVHHDFDQQKGIKMKRSGDEYDGIREMMTQSSNSSCIVPYMRSRSHAIPIPRYYPYDGVDVDAYDCENSMVATESNSNGVEPSGVGSSNDALHPRRIQIHQKRSIKNLWKTLMGKLW</sequence>
<dbReference type="Pfam" id="PF23598">
    <property type="entry name" value="LRR_14"/>
    <property type="match status" value="1"/>
</dbReference>
<keyword evidence="10" id="KW-1185">Reference proteome</keyword>
<dbReference type="InterPro" id="IPR045344">
    <property type="entry name" value="C-JID"/>
</dbReference>
<dbReference type="Gene3D" id="1.10.8.430">
    <property type="entry name" value="Helical domain of apoptotic protease-activating factors"/>
    <property type="match status" value="1"/>
</dbReference>
<dbReference type="Gene3D" id="3.80.10.10">
    <property type="entry name" value="Ribonuclease Inhibitor"/>
    <property type="match status" value="2"/>
</dbReference>
<dbReference type="EMBL" id="JAZDWU010000008">
    <property type="protein sequence ID" value="KAK9995005.1"/>
    <property type="molecule type" value="Genomic_DNA"/>
</dbReference>
<dbReference type="Pfam" id="PF23282">
    <property type="entry name" value="WHD_ROQ1"/>
    <property type="match status" value="1"/>
</dbReference>
<evidence type="ECO:0000256" key="7">
    <source>
        <dbReference type="ARBA" id="ARBA00047304"/>
    </source>
</evidence>
<dbReference type="GO" id="GO:0043531">
    <property type="term" value="F:ADP binding"/>
    <property type="evidence" value="ECO:0007669"/>
    <property type="project" value="InterPro"/>
</dbReference>
<dbReference type="InterPro" id="IPR035897">
    <property type="entry name" value="Toll_tir_struct_dom_sf"/>
</dbReference>
<dbReference type="PRINTS" id="PR00364">
    <property type="entry name" value="DISEASERSIST"/>
</dbReference>
<evidence type="ECO:0000256" key="6">
    <source>
        <dbReference type="ARBA" id="ARBA00023027"/>
    </source>
</evidence>
<dbReference type="Proteomes" id="UP001459277">
    <property type="component" value="Unassembled WGS sequence"/>
</dbReference>
<dbReference type="PANTHER" id="PTHR11017">
    <property type="entry name" value="LEUCINE-RICH REPEAT-CONTAINING PROTEIN"/>
    <property type="match status" value="1"/>
</dbReference>
<gene>
    <name evidence="9" type="ORF">SO802_024708</name>
</gene>
<accession>A0AAW2CDE4</accession>
<dbReference type="InterPro" id="IPR055414">
    <property type="entry name" value="LRR_R13L4/SHOC2-like"/>
</dbReference>
<keyword evidence="4" id="KW-0378">Hydrolase</keyword>
<evidence type="ECO:0000256" key="5">
    <source>
        <dbReference type="ARBA" id="ARBA00022821"/>
    </source>
</evidence>
<proteinExistence type="predicted"/>
<dbReference type="AlphaFoldDB" id="A0AAW2CDE4"/>
<dbReference type="GO" id="GO:0007165">
    <property type="term" value="P:signal transduction"/>
    <property type="evidence" value="ECO:0007669"/>
    <property type="project" value="InterPro"/>
</dbReference>
<reference evidence="9 10" key="1">
    <citation type="submission" date="2024-01" db="EMBL/GenBank/DDBJ databases">
        <title>A telomere-to-telomere, gap-free genome of sweet tea (Lithocarpus litseifolius).</title>
        <authorList>
            <person name="Zhou J."/>
        </authorList>
    </citation>
    <scope>NUCLEOTIDE SEQUENCE [LARGE SCALE GENOMIC DNA]</scope>
    <source>
        <strain evidence="9">Zhou-2022a</strain>
        <tissue evidence="9">Leaf</tissue>
    </source>
</reference>
<dbReference type="InterPro" id="IPR000157">
    <property type="entry name" value="TIR_dom"/>
</dbReference>
<keyword evidence="6" id="KW-0520">NAD</keyword>
<evidence type="ECO:0000313" key="10">
    <source>
        <dbReference type="Proteomes" id="UP001459277"/>
    </source>
</evidence>
<evidence type="ECO:0000256" key="4">
    <source>
        <dbReference type="ARBA" id="ARBA00022801"/>
    </source>
</evidence>
<evidence type="ECO:0000256" key="1">
    <source>
        <dbReference type="ARBA" id="ARBA00011982"/>
    </source>
</evidence>
<dbReference type="SUPFAM" id="SSF52058">
    <property type="entry name" value="L domain-like"/>
    <property type="match status" value="1"/>
</dbReference>
<dbReference type="Pfam" id="PF20160">
    <property type="entry name" value="C-JID"/>
    <property type="match status" value="1"/>
</dbReference>
<dbReference type="Gene3D" id="3.40.50.10140">
    <property type="entry name" value="Toll/interleukin-1 receptor homology (TIR) domain"/>
    <property type="match status" value="1"/>
</dbReference>
<evidence type="ECO:0000313" key="9">
    <source>
        <dbReference type="EMBL" id="KAK9995005.1"/>
    </source>
</evidence>
<evidence type="ECO:0000256" key="3">
    <source>
        <dbReference type="ARBA" id="ARBA00022737"/>
    </source>
</evidence>
<dbReference type="InterPro" id="IPR058192">
    <property type="entry name" value="WHD_ROQ1-like"/>
</dbReference>
<dbReference type="SUPFAM" id="SSF52200">
    <property type="entry name" value="Toll/Interleukin receptor TIR domain"/>
    <property type="match status" value="1"/>
</dbReference>
<feature type="domain" description="TIR" evidence="8">
    <location>
        <begin position="16"/>
        <end position="181"/>
    </location>
</feature>
<dbReference type="Gene3D" id="3.40.50.300">
    <property type="entry name" value="P-loop containing nucleotide triphosphate hydrolases"/>
    <property type="match status" value="1"/>
</dbReference>
<dbReference type="GO" id="GO:0051707">
    <property type="term" value="P:response to other organism"/>
    <property type="evidence" value="ECO:0007669"/>
    <property type="project" value="UniProtKB-ARBA"/>
</dbReference>
<comment type="catalytic activity">
    <reaction evidence="7">
        <text>NAD(+) + H2O = ADP-D-ribose + nicotinamide + H(+)</text>
        <dbReference type="Rhea" id="RHEA:16301"/>
        <dbReference type="ChEBI" id="CHEBI:15377"/>
        <dbReference type="ChEBI" id="CHEBI:15378"/>
        <dbReference type="ChEBI" id="CHEBI:17154"/>
        <dbReference type="ChEBI" id="CHEBI:57540"/>
        <dbReference type="ChEBI" id="CHEBI:57967"/>
        <dbReference type="EC" id="3.2.2.6"/>
    </reaction>
    <physiologicalReaction direction="left-to-right" evidence="7">
        <dbReference type="Rhea" id="RHEA:16302"/>
    </physiologicalReaction>
</comment>
<protein>
    <recommendedName>
        <fullName evidence="1">ADP-ribosyl cyclase/cyclic ADP-ribose hydrolase</fullName>
        <ecNumber evidence="1">3.2.2.6</ecNumber>
    </recommendedName>
</protein>
<keyword evidence="5" id="KW-0611">Plant defense</keyword>
<dbReference type="PROSITE" id="PS50104">
    <property type="entry name" value="TIR"/>
    <property type="match status" value="1"/>
</dbReference>
<dbReference type="EC" id="3.2.2.6" evidence="1"/>
<dbReference type="GO" id="GO:0061809">
    <property type="term" value="F:NAD+ nucleosidase activity, cyclic ADP-ribose generating"/>
    <property type="evidence" value="ECO:0007669"/>
    <property type="project" value="UniProtKB-EC"/>
</dbReference>
<dbReference type="SMART" id="SM00255">
    <property type="entry name" value="TIR"/>
    <property type="match status" value="1"/>
</dbReference>
<dbReference type="InterPro" id="IPR027417">
    <property type="entry name" value="P-loop_NTPase"/>
</dbReference>
<comment type="caution">
    <text evidence="9">The sequence shown here is derived from an EMBL/GenBank/DDBJ whole genome shotgun (WGS) entry which is preliminary data.</text>
</comment>
<dbReference type="InterPro" id="IPR032675">
    <property type="entry name" value="LRR_dom_sf"/>
</dbReference>
<dbReference type="InterPro" id="IPR042197">
    <property type="entry name" value="Apaf_helical"/>
</dbReference>
<dbReference type="PANTHER" id="PTHR11017:SF510">
    <property type="entry name" value="ADP-RIBOSYL CYCLASE_CYCLIC ADP-RIBOSE HYDROLASE"/>
    <property type="match status" value="1"/>
</dbReference>
<dbReference type="SUPFAM" id="SSF52540">
    <property type="entry name" value="P-loop containing nucleoside triphosphate hydrolases"/>
    <property type="match status" value="1"/>
</dbReference>
<keyword evidence="2" id="KW-0433">Leucine-rich repeat</keyword>
<organism evidence="9 10">
    <name type="scientific">Lithocarpus litseifolius</name>
    <dbReference type="NCBI Taxonomy" id="425828"/>
    <lineage>
        <taxon>Eukaryota</taxon>
        <taxon>Viridiplantae</taxon>
        <taxon>Streptophyta</taxon>
        <taxon>Embryophyta</taxon>
        <taxon>Tracheophyta</taxon>
        <taxon>Spermatophyta</taxon>
        <taxon>Magnoliopsida</taxon>
        <taxon>eudicotyledons</taxon>
        <taxon>Gunneridae</taxon>
        <taxon>Pentapetalae</taxon>
        <taxon>rosids</taxon>
        <taxon>fabids</taxon>
        <taxon>Fagales</taxon>
        <taxon>Fagaceae</taxon>
        <taxon>Lithocarpus</taxon>
    </lineage>
</organism>
<dbReference type="Pfam" id="PF01582">
    <property type="entry name" value="TIR"/>
    <property type="match status" value="1"/>
</dbReference>
<name>A0AAW2CDE4_9ROSI</name>
<evidence type="ECO:0000259" key="8">
    <source>
        <dbReference type="PROSITE" id="PS50104"/>
    </source>
</evidence>
<dbReference type="Pfam" id="PF00931">
    <property type="entry name" value="NB-ARC"/>
    <property type="match status" value="1"/>
</dbReference>
<keyword evidence="3" id="KW-0677">Repeat</keyword>
<dbReference type="InterPro" id="IPR002182">
    <property type="entry name" value="NB-ARC"/>
</dbReference>
<evidence type="ECO:0000256" key="2">
    <source>
        <dbReference type="ARBA" id="ARBA00022614"/>
    </source>
</evidence>
<dbReference type="GO" id="GO:0006952">
    <property type="term" value="P:defense response"/>
    <property type="evidence" value="ECO:0007669"/>
    <property type="project" value="UniProtKB-KW"/>
</dbReference>
<dbReference type="FunFam" id="3.40.50.10140:FF:000007">
    <property type="entry name" value="Disease resistance protein (TIR-NBS-LRR class)"/>
    <property type="match status" value="1"/>
</dbReference>
<dbReference type="InterPro" id="IPR044974">
    <property type="entry name" value="Disease_R_plants"/>
</dbReference>